<sequence length="84" mass="9466">MINPFKALGDLRNFQQKAQAMQQQLAQEEVTVEKNGIKIVMSGDQKVKSIEIDGVMENRIAEAFAEAVKKTQEIAAQKLMQMQE</sequence>
<evidence type="ECO:0008006" key="3">
    <source>
        <dbReference type="Google" id="ProtNLM"/>
    </source>
</evidence>
<evidence type="ECO:0000313" key="1">
    <source>
        <dbReference type="EMBL" id="OGK64928.1"/>
    </source>
</evidence>
<dbReference type="Gene3D" id="3.30.1310.10">
    <property type="entry name" value="Nucleoid-associated protein YbaB-like domain"/>
    <property type="match status" value="1"/>
</dbReference>
<dbReference type="SUPFAM" id="SSF82607">
    <property type="entry name" value="YbaB-like"/>
    <property type="match status" value="1"/>
</dbReference>
<reference evidence="1 2" key="1">
    <citation type="journal article" date="2016" name="Nat. Commun.">
        <title>Thousands of microbial genomes shed light on interconnected biogeochemical processes in an aquifer system.</title>
        <authorList>
            <person name="Anantharaman K."/>
            <person name="Brown C.T."/>
            <person name="Hug L.A."/>
            <person name="Sharon I."/>
            <person name="Castelle C.J."/>
            <person name="Probst A.J."/>
            <person name="Thomas B.C."/>
            <person name="Singh A."/>
            <person name="Wilkins M.J."/>
            <person name="Karaoz U."/>
            <person name="Brodie E.L."/>
            <person name="Williams K.H."/>
            <person name="Hubbard S.S."/>
            <person name="Banfield J.F."/>
        </authorList>
    </citation>
    <scope>NUCLEOTIDE SEQUENCE [LARGE SCALE GENOMIC DNA]</scope>
</reference>
<accession>A0A1F7KAQ9</accession>
<evidence type="ECO:0000313" key="2">
    <source>
        <dbReference type="Proteomes" id="UP000178450"/>
    </source>
</evidence>
<dbReference type="InterPro" id="IPR004401">
    <property type="entry name" value="YbaB/EbfC"/>
</dbReference>
<comment type="caution">
    <text evidence="1">The sequence shown here is derived from an EMBL/GenBank/DDBJ whole genome shotgun (WGS) entry which is preliminary data.</text>
</comment>
<dbReference type="GO" id="GO:0003677">
    <property type="term" value="F:DNA binding"/>
    <property type="evidence" value="ECO:0007669"/>
    <property type="project" value="InterPro"/>
</dbReference>
<name>A0A1F7KAQ9_9BACT</name>
<organism evidence="1 2">
    <name type="scientific">Candidatus Roizmanbacteria bacterium RIFOXYA1_FULL_41_12</name>
    <dbReference type="NCBI Taxonomy" id="1802082"/>
    <lineage>
        <taxon>Bacteria</taxon>
        <taxon>Candidatus Roizmaniibacteriota</taxon>
    </lineage>
</organism>
<proteinExistence type="predicted"/>
<dbReference type="InterPro" id="IPR036894">
    <property type="entry name" value="YbaB-like_sf"/>
</dbReference>
<protein>
    <recommendedName>
        <fullName evidence="3">Nucleoid-associated protein, YbaB/EbfC family</fullName>
    </recommendedName>
</protein>
<gene>
    <name evidence="1" type="ORF">A2209_04505</name>
</gene>
<dbReference type="AlphaFoldDB" id="A0A1F7KAQ9"/>
<dbReference type="EMBL" id="MGBG01000013">
    <property type="protein sequence ID" value="OGK64928.1"/>
    <property type="molecule type" value="Genomic_DNA"/>
</dbReference>
<dbReference type="Proteomes" id="UP000178450">
    <property type="component" value="Unassembled WGS sequence"/>
</dbReference>
<dbReference type="Pfam" id="PF02575">
    <property type="entry name" value="YbaB_DNA_bd"/>
    <property type="match status" value="1"/>
</dbReference>